<gene>
    <name evidence="2" type="ORF">F7Q92_15015</name>
</gene>
<protein>
    <submittedName>
        <fullName evidence="2">Uncharacterized protein</fullName>
    </submittedName>
</protein>
<evidence type="ECO:0000313" key="2">
    <source>
        <dbReference type="EMBL" id="KAB0579362.1"/>
    </source>
</evidence>
<sequence>MSPAQDTAAEPDPAGGLAATPREQALARLTASRARLRAQVLPGPAQGFGAPEGRGPGLRTWWRFLRRQLGHTPMGLAVCSW</sequence>
<keyword evidence="3" id="KW-1185">Reference proteome</keyword>
<dbReference type="Proteomes" id="UP000430120">
    <property type="component" value="Unassembled WGS sequence"/>
</dbReference>
<accession>A0A643F9I4</accession>
<dbReference type="AlphaFoldDB" id="A0A643F9I4"/>
<evidence type="ECO:0000256" key="1">
    <source>
        <dbReference type="SAM" id="MobiDB-lite"/>
    </source>
</evidence>
<evidence type="ECO:0000313" key="3">
    <source>
        <dbReference type="Proteomes" id="UP000430120"/>
    </source>
</evidence>
<feature type="region of interest" description="Disordered" evidence="1">
    <location>
        <begin position="1"/>
        <end position="20"/>
    </location>
</feature>
<dbReference type="EMBL" id="VZPB01000038">
    <property type="protein sequence ID" value="KAB0579362.1"/>
    <property type="molecule type" value="Genomic_DNA"/>
</dbReference>
<proteinExistence type="predicted"/>
<comment type="caution">
    <text evidence="2">The sequence shown here is derived from an EMBL/GenBank/DDBJ whole genome shotgun (WGS) entry which is preliminary data.</text>
</comment>
<name>A0A643F9I4_IDEDE</name>
<dbReference type="RefSeq" id="WP_151124931.1">
    <property type="nucleotide sequence ID" value="NZ_VZPB01000038.1"/>
</dbReference>
<feature type="non-terminal residue" evidence="2">
    <location>
        <position position="81"/>
    </location>
</feature>
<reference evidence="2 3" key="1">
    <citation type="submission" date="2019-09" db="EMBL/GenBank/DDBJ databases">
        <title>Draft genome sequences of 48 bacterial type strains from the CCUG.</title>
        <authorList>
            <person name="Tunovic T."/>
            <person name="Pineiro-Iglesias B."/>
            <person name="Unosson C."/>
            <person name="Inganas E."/>
            <person name="Ohlen M."/>
            <person name="Cardew S."/>
            <person name="Jensie-Markopoulos S."/>
            <person name="Salva-Serra F."/>
            <person name="Jaen-Luchoro D."/>
            <person name="Karlsson R."/>
            <person name="Svensson-Stadler L."/>
            <person name="Chun J."/>
            <person name="Moore E."/>
        </authorList>
    </citation>
    <scope>NUCLEOTIDE SEQUENCE [LARGE SCALE GENOMIC DNA]</scope>
    <source>
        <strain evidence="2 3">CCUG 30977</strain>
    </source>
</reference>
<organism evidence="2 3">
    <name type="scientific">Ideonella dechloratans</name>
    <dbReference type="NCBI Taxonomy" id="36863"/>
    <lineage>
        <taxon>Bacteria</taxon>
        <taxon>Pseudomonadati</taxon>
        <taxon>Pseudomonadota</taxon>
        <taxon>Betaproteobacteria</taxon>
        <taxon>Burkholderiales</taxon>
        <taxon>Sphaerotilaceae</taxon>
        <taxon>Ideonella</taxon>
    </lineage>
</organism>